<evidence type="ECO:0000313" key="9">
    <source>
        <dbReference type="EMBL" id="XDI05556.1"/>
    </source>
</evidence>
<feature type="transmembrane region" description="Helical" evidence="7">
    <location>
        <begin position="669"/>
        <end position="694"/>
    </location>
</feature>
<dbReference type="PANTHER" id="PTHR33406">
    <property type="entry name" value="MEMBRANE PROTEIN MJ1562-RELATED"/>
    <property type="match status" value="1"/>
</dbReference>
<sequence length="1017" mass="105105">MATLLYRIGRFAAHRSIAVIVGWVVLLGLFVGGAGALGGTMSSSFAIPGTESQQAIDMLDQRFPQASGGSAKVIYVPPSGQKIDAFESQIAASVTALGSVDHVSMVTGPFDANASAQVNDDSSMAYTTVQLDVASSQLSEAENEAIVAAGEKAATDGVTVYFSGVTDPPEAGVDYTEAIGLLVAFVVLLITFGSLLAAGMPLVTSVIGVAITTTTITIASGFVSISSTAPLLATMLGLAVGIDYALFIVARHRTQLIHGMDPKESAATAVATAGSAVVFAGLTVIIALLGLSVVQIPFLTVMGIGAAISVVIAVVVALTLLPAILGLFGRRLIPKPTSRAARRELASADPHAKKTTLGARWVALATAKPVITVAVVVIGLVVVALPAASLRLTLPDAGYDPSGSMSREGYDQLSEGFGPGFNGPLLITADIAAVTDLDSARTALHDQFTGLPDVASVSQALPNATLDMLIVSIIPDSSPDSVATEQLVHGIRDSEAAFEKANGFGYQVTGQTALGIDVSARLADALLPFAVVVVGLCIILLTIVFRSLAVPISATIGYLLSVAASFGIVTAVFEWGWLADVLGVAKVGPVISFFPILLMAVLFGLAMDYQVFLVSRMREVYSETGDAHFSVRHGFVGAARVVTAAACIMFAVFASFVPGGNAVLQPIALGLAAGVFIDAFLVRMTFIPALMMLLGKLGWAIPKRLARILPNVDLEGEGVREMLDAVRWRPLPAPDAPPFAVAAERAVVESAAEGELVAPFDVRAEAGDLVIVTGAVGTHPEAVVAAMAGRQRLLEGHLRVLDRPLPVHAAELRRHSVLVARPVDDDLLADRIPLGSLPAVARRVQERLQRELGEELAELWGGALAEEWMRQLAEATAAAATVTDRRGRATAKVGLVAVDGTGIPTAHLQHALSIVDAALPLTATLVVAHHGARLEAGTRPVQVVELAAVRPEPRALPGLPGLPAAPDGAPGDQAALDAPSGRGGGPAPDDPGPQRGGDSPDDPDQNPPTEPRQEVTA</sequence>
<dbReference type="PROSITE" id="PS50156">
    <property type="entry name" value="SSD"/>
    <property type="match status" value="1"/>
</dbReference>
<feature type="transmembrane region" description="Helical" evidence="7">
    <location>
        <begin position="525"/>
        <end position="545"/>
    </location>
</feature>
<keyword evidence="4 7" id="KW-1133">Transmembrane helix</keyword>
<feature type="region of interest" description="Disordered" evidence="6">
    <location>
        <begin position="953"/>
        <end position="1017"/>
    </location>
</feature>
<dbReference type="PANTHER" id="PTHR33406:SF13">
    <property type="entry name" value="MEMBRANE PROTEIN YDFJ"/>
    <property type="match status" value="1"/>
</dbReference>
<feature type="transmembrane region" description="Helical" evidence="7">
    <location>
        <begin position="270"/>
        <end position="298"/>
    </location>
</feature>
<keyword evidence="3 7" id="KW-0812">Transmembrane</keyword>
<feature type="compositionally biased region" description="Low complexity" evidence="6">
    <location>
        <begin position="955"/>
        <end position="980"/>
    </location>
</feature>
<evidence type="ECO:0000256" key="5">
    <source>
        <dbReference type="ARBA" id="ARBA00023136"/>
    </source>
</evidence>
<name>A0AB39BHE8_9MICO</name>
<feature type="transmembrane region" description="Helical" evidence="7">
    <location>
        <begin position="361"/>
        <end position="385"/>
    </location>
</feature>
<comment type="subcellular location">
    <subcellularLocation>
        <location evidence="1">Cell membrane</location>
        <topology evidence="1">Multi-pass membrane protein</topology>
    </subcellularLocation>
</comment>
<feature type="transmembrane region" description="Helical" evidence="7">
    <location>
        <begin position="304"/>
        <end position="329"/>
    </location>
</feature>
<evidence type="ECO:0000259" key="8">
    <source>
        <dbReference type="PROSITE" id="PS50156"/>
    </source>
</evidence>
<feature type="transmembrane region" description="Helical" evidence="7">
    <location>
        <begin position="557"/>
        <end position="578"/>
    </location>
</feature>
<keyword evidence="5 7" id="KW-0472">Membrane</keyword>
<organism evidence="9">
    <name type="scientific">Herbiconiux sp. A18JL235</name>
    <dbReference type="NCBI Taxonomy" id="3152363"/>
    <lineage>
        <taxon>Bacteria</taxon>
        <taxon>Bacillati</taxon>
        <taxon>Actinomycetota</taxon>
        <taxon>Actinomycetes</taxon>
        <taxon>Micrococcales</taxon>
        <taxon>Microbacteriaceae</taxon>
        <taxon>Herbiconiux</taxon>
    </lineage>
</organism>
<feature type="transmembrane region" description="Helical" evidence="7">
    <location>
        <begin position="590"/>
        <end position="614"/>
    </location>
</feature>
<feature type="transmembrane region" description="Helical" evidence="7">
    <location>
        <begin position="231"/>
        <end position="250"/>
    </location>
</feature>
<dbReference type="InterPro" id="IPR004869">
    <property type="entry name" value="MMPL_dom"/>
</dbReference>
<feature type="transmembrane region" description="Helical" evidence="7">
    <location>
        <begin position="12"/>
        <end position="37"/>
    </location>
</feature>
<dbReference type="AlphaFoldDB" id="A0AB39BHE8"/>
<dbReference type="RefSeq" id="WP_368497937.1">
    <property type="nucleotide sequence ID" value="NZ_CP162511.1"/>
</dbReference>
<dbReference type="GO" id="GO:0005886">
    <property type="term" value="C:plasma membrane"/>
    <property type="evidence" value="ECO:0007669"/>
    <property type="project" value="UniProtKB-SubCell"/>
</dbReference>
<evidence type="ECO:0000256" key="4">
    <source>
        <dbReference type="ARBA" id="ARBA00022989"/>
    </source>
</evidence>
<reference evidence="9" key="1">
    <citation type="submission" date="2024-05" db="EMBL/GenBank/DDBJ databases">
        <title>Herbiconiux sp. A18JL235.</title>
        <authorList>
            <person name="Zhang G."/>
        </authorList>
    </citation>
    <scope>NUCLEOTIDE SEQUENCE</scope>
    <source>
        <strain evidence="9">A18JL235</strain>
    </source>
</reference>
<dbReference type="EMBL" id="CP162511">
    <property type="protein sequence ID" value="XDI05556.1"/>
    <property type="molecule type" value="Genomic_DNA"/>
</dbReference>
<evidence type="ECO:0000256" key="2">
    <source>
        <dbReference type="ARBA" id="ARBA00022475"/>
    </source>
</evidence>
<keyword evidence="2" id="KW-1003">Cell membrane</keyword>
<dbReference type="SUPFAM" id="SSF82866">
    <property type="entry name" value="Multidrug efflux transporter AcrB transmembrane domain"/>
    <property type="match status" value="2"/>
</dbReference>
<evidence type="ECO:0000256" key="6">
    <source>
        <dbReference type="SAM" id="MobiDB-lite"/>
    </source>
</evidence>
<evidence type="ECO:0000256" key="3">
    <source>
        <dbReference type="ARBA" id="ARBA00022692"/>
    </source>
</evidence>
<feature type="transmembrane region" description="Helical" evidence="7">
    <location>
        <begin position="635"/>
        <end position="657"/>
    </location>
</feature>
<feature type="domain" description="SSD" evidence="8">
    <location>
        <begin position="180"/>
        <end position="327"/>
    </location>
</feature>
<protein>
    <submittedName>
        <fullName evidence="9">MMPL family transporter</fullName>
    </submittedName>
</protein>
<evidence type="ECO:0000256" key="1">
    <source>
        <dbReference type="ARBA" id="ARBA00004651"/>
    </source>
</evidence>
<feature type="transmembrane region" description="Helical" evidence="7">
    <location>
        <begin position="205"/>
        <end position="225"/>
    </location>
</feature>
<accession>A0AB39BHE8</accession>
<dbReference type="InterPro" id="IPR050545">
    <property type="entry name" value="Mycobact_MmpL"/>
</dbReference>
<feature type="transmembrane region" description="Helical" evidence="7">
    <location>
        <begin position="178"/>
        <end position="198"/>
    </location>
</feature>
<gene>
    <name evidence="9" type="ORF">ABFY20_00265</name>
</gene>
<evidence type="ECO:0000256" key="7">
    <source>
        <dbReference type="SAM" id="Phobius"/>
    </source>
</evidence>
<dbReference type="Pfam" id="PF03176">
    <property type="entry name" value="MMPL"/>
    <property type="match status" value="2"/>
</dbReference>
<dbReference type="Gene3D" id="1.20.1640.10">
    <property type="entry name" value="Multidrug efflux transporter AcrB transmembrane domain"/>
    <property type="match status" value="2"/>
</dbReference>
<proteinExistence type="predicted"/>
<dbReference type="InterPro" id="IPR000731">
    <property type="entry name" value="SSD"/>
</dbReference>